<proteinExistence type="predicted"/>
<name>A0A812YR83_9DINO</name>
<dbReference type="Proteomes" id="UP000601435">
    <property type="component" value="Unassembled WGS sequence"/>
</dbReference>
<gene>
    <name evidence="1" type="ORF">SNEC2469_LOCUS23272</name>
</gene>
<accession>A0A812YR83</accession>
<organism evidence="1 2">
    <name type="scientific">Symbiodinium necroappetens</name>
    <dbReference type="NCBI Taxonomy" id="1628268"/>
    <lineage>
        <taxon>Eukaryota</taxon>
        <taxon>Sar</taxon>
        <taxon>Alveolata</taxon>
        <taxon>Dinophyceae</taxon>
        <taxon>Suessiales</taxon>
        <taxon>Symbiodiniaceae</taxon>
        <taxon>Symbiodinium</taxon>
    </lineage>
</organism>
<dbReference type="AlphaFoldDB" id="A0A812YR83"/>
<reference evidence="1" key="1">
    <citation type="submission" date="2021-02" db="EMBL/GenBank/DDBJ databases">
        <authorList>
            <person name="Dougan E. K."/>
            <person name="Rhodes N."/>
            <person name="Thang M."/>
            <person name="Chan C."/>
        </authorList>
    </citation>
    <scope>NUCLEOTIDE SEQUENCE</scope>
</reference>
<dbReference type="OrthoDB" id="333176at2759"/>
<comment type="caution">
    <text evidence="1">The sequence shown here is derived from an EMBL/GenBank/DDBJ whole genome shotgun (WGS) entry which is preliminary data.</text>
</comment>
<sequence length="152" mass="16937">MLNTSTLHRELHLGCTKEAAELAAPWKTVSDWFELILRIMPDACVAMDAAVDVAVKRVMEHADFASKFKHPVKFNGTDFVEERLTAEQQLAEVTRSASQQMHVFLERYGSLLCAEDLRALAGCPAAETAEDKEAPLVYWLLVLVQATSRTMA</sequence>
<evidence type="ECO:0000313" key="1">
    <source>
        <dbReference type="EMBL" id="CAE7791958.1"/>
    </source>
</evidence>
<protein>
    <submittedName>
        <fullName evidence="1">Uncharacterized protein</fullName>
    </submittedName>
</protein>
<evidence type="ECO:0000313" key="2">
    <source>
        <dbReference type="Proteomes" id="UP000601435"/>
    </source>
</evidence>
<keyword evidence="2" id="KW-1185">Reference proteome</keyword>
<dbReference type="EMBL" id="CAJNJA010043241">
    <property type="protein sequence ID" value="CAE7791958.1"/>
    <property type="molecule type" value="Genomic_DNA"/>
</dbReference>